<dbReference type="InterPro" id="IPR025263">
    <property type="entry name" value="YhdP_central"/>
</dbReference>
<dbReference type="Proteomes" id="UP000614714">
    <property type="component" value="Unassembled WGS sequence"/>
</dbReference>
<comment type="caution">
    <text evidence="2">The sequence shown here is derived from an EMBL/GenBank/DDBJ whole genome shotgun (WGS) entry which is preliminary data.</text>
</comment>
<evidence type="ECO:0000313" key="2">
    <source>
        <dbReference type="EMBL" id="MBJ6751963.1"/>
    </source>
</evidence>
<organism evidence="2 3">
    <name type="scientific">Geomonas anaerohicana</name>
    <dbReference type="NCBI Taxonomy" id="2798583"/>
    <lineage>
        <taxon>Bacteria</taxon>
        <taxon>Pseudomonadati</taxon>
        <taxon>Thermodesulfobacteriota</taxon>
        <taxon>Desulfuromonadia</taxon>
        <taxon>Geobacterales</taxon>
        <taxon>Geobacteraceae</taxon>
        <taxon>Geomonas</taxon>
    </lineage>
</organism>
<dbReference type="PANTHER" id="PTHR30441">
    <property type="entry name" value="DUF748 DOMAIN-CONTAINING PROTEIN"/>
    <property type="match status" value="1"/>
</dbReference>
<dbReference type="Pfam" id="PF05359">
    <property type="entry name" value="DUF748"/>
    <property type="match status" value="1"/>
</dbReference>
<dbReference type="InterPro" id="IPR008023">
    <property type="entry name" value="DUF748"/>
</dbReference>
<proteinExistence type="predicted"/>
<evidence type="ECO:0000313" key="3">
    <source>
        <dbReference type="Proteomes" id="UP000614714"/>
    </source>
</evidence>
<name>A0ABS0YI02_9BACT</name>
<dbReference type="EMBL" id="JAEMHL010000010">
    <property type="protein sequence ID" value="MBJ6751963.1"/>
    <property type="molecule type" value="Genomic_DNA"/>
</dbReference>
<evidence type="ECO:0000259" key="1">
    <source>
        <dbReference type="Pfam" id="PF13116"/>
    </source>
</evidence>
<gene>
    <name evidence="2" type="ORF">JFN91_17225</name>
</gene>
<feature type="domain" description="YhdP central" evidence="1">
    <location>
        <begin position="507"/>
        <end position="1022"/>
    </location>
</feature>
<accession>A0ABS0YI02</accession>
<dbReference type="PANTHER" id="PTHR30441:SF4">
    <property type="entry name" value="PROTEIN ASMA"/>
    <property type="match status" value="1"/>
</dbReference>
<keyword evidence="3" id="KW-1185">Reference proteome</keyword>
<protein>
    <submittedName>
        <fullName evidence="2">AsmA-like C-terminal domain-containing protein</fullName>
    </submittedName>
</protein>
<dbReference type="Pfam" id="PF13116">
    <property type="entry name" value="YhdP"/>
    <property type="match status" value="1"/>
</dbReference>
<reference evidence="2 3" key="1">
    <citation type="submission" date="2020-12" db="EMBL/GenBank/DDBJ databases">
        <title>Geomonas sp. Red421, isolated from paddy soil.</title>
        <authorList>
            <person name="Xu Z."/>
            <person name="Zhang Z."/>
            <person name="Masuda Y."/>
            <person name="Itoh H."/>
            <person name="Senoo K."/>
        </authorList>
    </citation>
    <scope>NUCLEOTIDE SEQUENCE [LARGE SCALE GENOMIC DNA]</scope>
    <source>
        <strain evidence="2 3">Red421</strain>
    </source>
</reference>
<sequence>MPFKKIRAWLLPLLATILTIVVLGVSLLPRLLDLDTYKADILAQVKSSLKRDLQYQTGAFTMRLTPAFTFTGVTIKEKDGSTDFATADRLTVKIAILPLLRREIVLSRIELDRPTLRLWRDRQGVFNISDLLTPSGGEAPGIRGVELKKALIHFTDYAFSEQPVVTELSDTDLFLSRITRGRDCDFKLNGQLASGRSKVPIHLSGVAGIPAAGVPFTSMAVHGKVKTGPIDVGHFWPYYSRFVPFKSLSGQLELDASIKGHLNAFKGKTEFRFTRMNLDYPQVFHARLTPKSFKGSCSLELTQRDLDIDHVKVDLDGYKVSGKVKLSDLHSGDLRITATASSNSFNLRDYHQYIPYGIIVDDTAHFIEQKITGGVYRLDQGRLDGRVSQILHMERGQNYNILYVKAHVEDGVVNYGSGIPIFTGIKGQLELAGKDFFLKGMTGRFGTSPLTLEGRITDYPLDRPCQYPFTAKVQPRQPEVVWLLGKGISSFTTNSILNLKGEGGTSLYKLSGDSDLATAAYGFKDLVAKPAGRTNSVSFAMEFDKEQFRITSLHYLLPPAALSATAASRYDGPVTFDIKTNQFQSTEVGQLVPMVKKYHPTGLVQLLLHAAGPDMDRLTWSGSVGLAGVTLKPGDKIKPLTGVNGTVKVNGETFETSQLQVRLGNTSINGRGVLTGTQNPSWQLTFSSPSVDPADLGFATGGAPVRVERVQGNLTYQKDNLQITSLSGSLGKSSLQVKGSVKELQQHPLAELVVGASYLNPDDLMPLFGGPGGDGQLTVRAHVTATEGKIKDFPFQHLRTSVFYENHVLQLLPFEFNSFEGEVTGRLRSDLTAPARHTLSCTVQKVSAAALLHSLGVKKQEVTGAISLQGDLNVRGETAADFKRSIQGNVKLRIERGSIRKFSTLSKIFSILNVSQLFKGQLPDMVSGGMPFNKITGDIAFSNGVATTQNLFVDSNAMNISAVGKVDLVKDELDLNVGVQPLQTVDKVVSKIPIFGWILTGKDKSLITTYFEAKGRIEDPQVTAVPVKSLAKGVFNIFKRVFELPARLITDTGEVIIGR</sequence>
<dbReference type="RefSeq" id="WP_199390427.1">
    <property type="nucleotide sequence ID" value="NZ_JAEMHL010000010.1"/>
</dbReference>
<dbReference type="InterPro" id="IPR052894">
    <property type="entry name" value="AsmA-related"/>
</dbReference>